<evidence type="ECO:0000313" key="5">
    <source>
        <dbReference type="EMBL" id="EOY13522.1"/>
    </source>
</evidence>
<evidence type="ECO:0000256" key="1">
    <source>
        <dbReference type="ARBA" id="ARBA00008068"/>
    </source>
</evidence>
<keyword evidence="6" id="KW-1185">Reference proteome</keyword>
<name>A0A061F9X0_THECC</name>
<dbReference type="PANTHER" id="PTHR31901">
    <property type="entry name" value="GH3 DOMAIN-CONTAINING PROTEIN"/>
    <property type="match status" value="1"/>
</dbReference>
<accession>A0A061F9X0</accession>
<dbReference type="eggNOG" id="ENOG502QPMU">
    <property type="taxonomic scope" value="Eukaryota"/>
</dbReference>
<dbReference type="Proteomes" id="UP000026915">
    <property type="component" value="Chromosome 7"/>
</dbReference>
<dbReference type="InterPro" id="IPR055377">
    <property type="entry name" value="GH3_M"/>
</dbReference>
<comment type="similarity">
    <text evidence="1">Belongs to the IAA-amido conjugating enzyme family.</text>
</comment>
<dbReference type="GO" id="GO:0005737">
    <property type="term" value="C:cytoplasm"/>
    <property type="evidence" value="ECO:0000318"/>
    <property type="project" value="GO_Central"/>
</dbReference>
<dbReference type="GO" id="GO:0016881">
    <property type="term" value="F:acid-amino acid ligase activity"/>
    <property type="evidence" value="ECO:0000318"/>
    <property type="project" value="GO_Central"/>
</dbReference>
<dbReference type="AlphaFoldDB" id="A0A061F9X0"/>
<dbReference type="Gramene" id="EOY13522">
    <property type="protein sequence ID" value="EOY13522"/>
    <property type="gene ID" value="TCM_032127"/>
</dbReference>
<feature type="domain" description="GH3 C-terminal" evidence="4">
    <location>
        <begin position="394"/>
        <end position="514"/>
    </location>
</feature>
<sequence length="533" mass="59757">MEKIANGEPSDILLAEPLLELTLSSGTSGGKNKIMPMTAKEMDKRTIIRNTLPWSVINKFADGLEQGKGMYLFFVMPDIKTPSGLRARTILTSCLKNCNFEKLTSSLYTSPNATILCSDINQSMHCQLLCGLLQRDEILSVGASYPYVLVRAIKFLKDHWRELCTNIRTGQLSDWITDLGCRNALSLILNKPNPRLADSIEGTCSKKSWEGIIKELWPRTKFVDVILTGSMAQSIPTLEYYCGGLPLVSTYYSASEGYLGINLEPLCKLSNISYTLLPNMAFYEFIPIKENHTELADQPQHSEGIYYQDCVETQDKKEEIEPVELVDVKLGQCYEIVVTIFTGKLFTALVIILYKIGDVLMVTGFHNNAPQFAFMKRQGVLLSIDMESTREDGLSKAVTQAELLIEPLALILTDYTSYADTCSTPGHYVLFWELKMKGSDDLPEINPKIAEECSYIVEESLDYVYRALRKDNRIGPLEIRVVKHGTFDALMDFFVAKGTSVSQYKTPRGIKSEEALKVMDAGVVGRYFSQKAP</sequence>
<evidence type="ECO:0000256" key="2">
    <source>
        <dbReference type="ARBA" id="ARBA00022598"/>
    </source>
</evidence>
<dbReference type="Pfam" id="PF03321">
    <property type="entry name" value="GH3"/>
    <property type="match status" value="1"/>
</dbReference>
<evidence type="ECO:0000313" key="6">
    <source>
        <dbReference type="Proteomes" id="UP000026915"/>
    </source>
</evidence>
<dbReference type="InterPro" id="IPR004993">
    <property type="entry name" value="GH3"/>
</dbReference>
<protein>
    <submittedName>
        <fullName evidence="5">Indole-3-acetic acid-amido synthetase GH3.17</fullName>
    </submittedName>
</protein>
<dbReference type="Pfam" id="PF23571">
    <property type="entry name" value="GH3_M"/>
    <property type="match status" value="1"/>
</dbReference>
<dbReference type="OMA" id="NAPQFAF"/>
<proteinExistence type="inferred from homology"/>
<dbReference type="PANTHER" id="PTHR31901:SF33">
    <property type="entry name" value="INDOLE-3-ACETIC ACID-AMIDO SYNTHETASE GH3.17"/>
    <property type="match status" value="1"/>
</dbReference>
<gene>
    <name evidence="5" type="ORF">TCM_032127</name>
</gene>
<dbReference type="EMBL" id="CM001885">
    <property type="protein sequence ID" value="EOY13522.1"/>
    <property type="molecule type" value="Genomic_DNA"/>
</dbReference>
<evidence type="ECO:0000259" key="4">
    <source>
        <dbReference type="Pfam" id="PF23572"/>
    </source>
</evidence>
<dbReference type="InterPro" id="IPR055378">
    <property type="entry name" value="GH3_C"/>
</dbReference>
<dbReference type="HOGENOM" id="CLU_016249_2_2_1"/>
<dbReference type="InParanoid" id="A0A061F9X0"/>
<dbReference type="STRING" id="3641.A0A061F9X0"/>
<keyword evidence="2" id="KW-0436">Ligase</keyword>
<feature type="domain" description="GH3 middle" evidence="3">
    <location>
        <begin position="274"/>
        <end position="377"/>
    </location>
</feature>
<organism evidence="5 6">
    <name type="scientific">Theobroma cacao</name>
    <name type="common">Cacao</name>
    <name type="synonym">Cocoa</name>
    <dbReference type="NCBI Taxonomy" id="3641"/>
    <lineage>
        <taxon>Eukaryota</taxon>
        <taxon>Viridiplantae</taxon>
        <taxon>Streptophyta</taxon>
        <taxon>Embryophyta</taxon>
        <taxon>Tracheophyta</taxon>
        <taxon>Spermatophyta</taxon>
        <taxon>Magnoliopsida</taxon>
        <taxon>eudicotyledons</taxon>
        <taxon>Gunneridae</taxon>
        <taxon>Pentapetalae</taxon>
        <taxon>rosids</taxon>
        <taxon>malvids</taxon>
        <taxon>Malvales</taxon>
        <taxon>Malvaceae</taxon>
        <taxon>Byttnerioideae</taxon>
        <taxon>Theobroma</taxon>
    </lineage>
</organism>
<evidence type="ECO:0000259" key="3">
    <source>
        <dbReference type="Pfam" id="PF23571"/>
    </source>
</evidence>
<reference evidence="5 6" key="1">
    <citation type="journal article" date="2013" name="Genome Biol.">
        <title>The genome sequence of the most widely cultivated cacao type and its use to identify candidate genes regulating pod color.</title>
        <authorList>
            <person name="Motamayor J.C."/>
            <person name="Mockaitis K."/>
            <person name="Schmutz J."/>
            <person name="Haiminen N."/>
            <person name="Iii D.L."/>
            <person name="Cornejo O."/>
            <person name="Findley S.D."/>
            <person name="Zheng P."/>
            <person name="Utro F."/>
            <person name="Royaert S."/>
            <person name="Saski C."/>
            <person name="Jenkins J."/>
            <person name="Podicheti R."/>
            <person name="Zhao M."/>
            <person name="Scheffler B.E."/>
            <person name="Stack J.C."/>
            <person name="Feltus F.A."/>
            <person name="Mustiga G.M."/>
            <person name="Amores F."/>
            <person name="Phillips W."/>
            <person name="Marelli J.P."/>
            <person name="May G.D."/>
            <person name="Shapiro H."/>
            <person name="Ma J."/>
            <person name="Bustamante C.D."/>
            <person name="Schnell R.J."/>
            <person name="Main D."/>
            <person name="Gilbert D."/>
            <person name="Parida L."/>
            <person name="Kuhn D.N."/>
        </authorList>
    </citation>
    <scope>NUCLEOTIDE SEQUENCE [LARGE SCALE GENOMIC DNA]</scope>
    <source>
        <strain evidence="6">cv. Matina 1-6</strain>
    </source>
</reference>
<dbReference type="Pfam" id="PF23572">
    <property type="entry name" value="GH3_C"/>
    <property type="match status" value="1"/>
</dbReference>